<dbReference type="InterPro" id="IPR033413">
    <property type="entry name" value="DUF5117"/>
</dbReference>
<protein>
    <recommendedName>
        <fullName evidence="6">DUF5117 domain-containing protein</fullName>
    </recommendedName>
</protein>
<name>A0A059KHS7_9BURK</name>
<dbReference type="eggNOG" id="COG2186">
    <property type="taxonomic scope" value="Bacteria"/>
</dbReference>
<evidence type="ECO:0008006" key="6">
    <source>
        <dbReference type="Google" id="ProtNLM"/>
    </source>
</evidence>
<dbReference type="InterPro" id="IPR024079">
    <property type="entry name" value="MetalloPept_cat_dom_sf"/>
</dbReference>
<dbReference type="RefSeq" id="WP_076458658.1">
    <property type="nucleotide sequence ID" value="NZ_AZRA01000103.1"/>
</dbReference>
<organism evidence="4 5">
    <name type="scientific">Sphaerotilus natans subsp. natans DSM 6575</name>
    <dbReference type="NCBI Taxonomy" id="1286631"/>
    <lineage>
        <taxon>Bacteria</taxon>
        <taxon>Pseudomonadati</taxon>
        <taxon>Pseudomonadota</taxon>
        <taxon>Betaproteobacteria</taxon>
        <taxon>Burkholderiales</taxon>
        <taxon>Sphaerotilaceae</taxon>
        <taxon>Sphaerotilus</taxon>
    </lineage>
</organism>
<dbReference type="GO" id="GO:0008237">
    <property type="term" value="F:metallopeptidase activity"/>
    <property type="evidence" value="ECO:0007669"/>
    <property type="project" value="InterPro"/>
</dbReference>
<dbReference type="CDD" id="cd04276">
    <property type="entry name" value="ZnMc_MMP_like_2"/>
    <property type="match status" value="1"/>
</dbReference>
<evidence type="ECO:0000259" key="2">
    <source>
        <dbReference type="Pfam" id="PF16313"/>
    </source>
</evidence>
<feature type="chain" id="PRO_5001579576" description="DUF5117 domain-containing protein" evidence="1">
    <location>
        <begin position="20"/>
        <end position="931"/>
    </location>
</feature>
<reference evidence="4 5" key="1">
    <citation type="journal article" date="2014" name="FEMS Microbiol. Ecol.">
        <title>Sphaerotilus natans encrusted with nanoball-shaped Fe(III) oxide minerals formed by nitrate-reducing mixotrophic Fe(II) oxidation.</title>
        <authorList>
            <person name="Park S."/>
            <person name="Kim D.H."/>
            <person name="Lee J.H."/>
            <person name="Hur H.G."/>
        </authorList>
    </citation>
    <scope>NUCLEOTIDE SEQUENCE [LARGE SCALE GENOMIC DNA]</scope>
    <source>
        <strain evidence="4 5">DSM 6575</strain>
    </source>
</reference>
<comment type="caution">
    <text evidence="4">The sequence shown here is derived from an EMBL/GenBank/DDBJ whole genome shotgun (WGS) entry which is preliminary data.</text>
</comment>
<feature type="domain" description="EcxA zinc-binding" evidence="2">
    <location>
        <begin position="521"/>
        <end position="844"/>
    </location>
</feature>
<evidence type="ECO:0000313" key="5">
    <source>
        <dbReference type="Proteomes" id="UP000026714"/>
    </source>
</evidence>
<evidence type="ECO:0000313" key="4">
    <source>
        <dbReference type="EMBL" id="KDB50991.1"/>
    </source>
</evidence>
<accession>A0A059KHS7</accession>
<evidence type="ECO:0000256" key="1">
    <source>
        <dbReference type="SAM" id="SignalP"/>
    </source>
</evidence>
<keyword evidence="1" id="KW-0732">Signal</keyword>
<dbReference type="Pfam" id="PF17148">
    <property type="entry name" value="DUF5117"/>
    <property type="match status" value="1"/>
</dbReference>
<dbReference type="SUPFAM" id="SSF55486">
    <property type="entry name" value="Metalloproteases ('zincins'), catalytic domain"/>
    <property type="match status" value="1"/>
</dbReference>
<proteinExistence type="predicted"/>
<dbReference type="STRING" id="34103.SAMN05421778_103237"/>
<dbReference type="EMBL" id="AZRA01000103">
    <property type="protein sequence ID" value="KDB50991.1"/>
    <property type="molecule type" value="Genomic_DNA"/>
</dbReference>
<dbReference type="PROSITE" id="PS51257">
    <property type="entry name" value="PROKAR_LIPOPROTEIN"/>
    <property type="match status" value="1"/>
</dbReference>
<dbReference type="InterPro" id="IPR032534">
    <property type="entry name" value="EcxA_zinc-bd"/>
</dbReference>
<gene>
    <name evidence="4" type="ORF">X805_34100</name>
</gene>
<dbReference type="PANTHER" id="PTHR38478">
    <property type="entry name" value="PEPTIDASE M1A AND M12B"/>
    <property type="match status" value="1"/>
</dbReference>
<dbReference type="PANTHER" id="PTHR38478:SF1">
    <property type="entry name" value="ZINC DEPENDENT METALLOPROTEASE DOMAIN LIPOPROTEIN"/>
    <property type="match status" value="1"/>
</dbReference>
<dbReference type="InterPro" id="IPR034032">
    <property type="entry name" value="Zn_MMP-like_bac"/>
</dbReference>
<feature type="signal peptide" evidence="1">
    <location>
        <begin position="1"/>
        <end position="19"/>
    </location>
</feature>
<dbReference type="Pfam" id="PF16313">
    <property type="entry name" value="DUF4953"/>
    <property type="match status" value="1"/>
</dbReference>
<dbReference type="PATRIC" id="fig|1286631.3.peg.3330"/>
<feature type="domain" description="DUF5117" evidence="3">
    <location>
        <begin position="151"/>
        <end position="352"/>
    </location>
</feature>
<dbReference type="AlphaFoldDB" id="A0A059KHS7"/>
<dbReference type="Gene3D" id="3.40.390.10">
    <property type="entry name" value="Collagenase (Catalytic Domain)"/>
    <property type="match status" value="1"/>
</dbReference>
<sequence length="931" mass="99147">MRRCFLLSPPSALSVIALAATVLMAGCATPAGRPNPPVAATTPPAAVKPAVAPGSPAASAPAAAAAAASAAPPAAAPAATPPAPALPPFAQVVREARRIDGLIPVWQKDEKVWLELSEKDFGTPFFLSPKLASGIGEGGVLGGLMGGRGGAGGAKWVEFVRVFNQVRLVARNATHVAAAGTPQARAVAAAFSPSLLASAAVLSQPHPERRTVLVDASALFLSDLMGVGAQLQRSYRQGYALDARHSGITAVRGTPELLALTVQQHFATGALASAQPGAPAGASPSVPATLPDPRSLFVQQHLSLTRLPTVPMRTRAADARIGHFVTTVSDFGDEFARSPKKRFVNRWRLEKKDPSAALSEPVRPIVYWIDRSVPERYREPIRAGILEWNRAFEAIGFKDAIVVKVQPDDADFDTLETGIASVRWMTNATAMFGAVGPSHVDPRSGEILDADIAIESLSSRALRTLRSQVIAAPAPAFAQPPDLGATGLLAACQHADLAAEQLGYALDVLSVRDGLDPAGPEAEAFVAAYLKDVTMHEVGHTLGLRHNFRASTVRDEAQLADPEFTRTNALTGSVMEYAGINLPARGQPQAAAFQTTLGPYDYWAIEYAYRSVSPDDEAVALSRIAARSAEPELAFGTDEDVIAGLDPETLQGDLGRDPVAFARKRLGIARDLLTRLEAQPLAADADPALLRRVVGFALRDVGRSTAMLMRQLGGLRTLRDAPGTGRDPLQPVPLAEQRRALALLLGELLSPQALSVSPALQRRLAPDYLERSEAMLSGQGSVATDFNPAQQLAEMQRQMLLELMGEALGSRLLDGADRADPALGSLSLEEMQSRLTATLWADLASGEPIDAARQSLQRDQITLLTQWLLSPPAAGRAEMRMQMQRQARELLARLERVRYRSDASPETLAHLKDSAQRLREAMQARVMRAGV</sequence>
<evidence type="ECO:0000259" key="3">
    <source>
        <dbReference type="Pfam" id="PF17148"/>
    </source>
</evidence>
<dbReference type="Proteomes" id="UP000026714">
    <property type="component" value="Unassembled WGS sequence"/>
</dbReference>
<keyword evidence="5" id="KW-1185">Reference proteome</keyword>